<dbReference type="OrthoDB" id="9760774at2"/>
<dbReference type="GO" id="GO:0042121">
    <property type="term" value="P:alginic acid biosynthetic process"/>
    <property type="evidence" value="ECO:0007669"/>
    <property type="project" value="UniProtKB-UniPathway"/>
</dbReference>
<comment type="pathway">
    <text evidence="2">Glycan biosynthesis; alginate biosynthesis.</text>
</comment>
<keyword evidence="9" id="KW-1185">Reference proteome</keyword>
<evidence type="ECO:0000256" key="2">
    <source>
        <dbReference type="ARBA" id="ARBA00005182"/>
    </source>
</evidence>
<evidence type="ECO:0000313" key="9">
    <source>
        <dbReference type="Proteomes" id="UP000036938"/>
    </source>
</evidence>
<dbReference type="Pfam" id="PF16822">
    <property type="entry name" value="ALGX"/>
    <property type="match status" value="1"/>
</dbReference>
<evidence type="ECO:0000256" key="6">
    <source>
        <dbReference type="ARBA" id="ARBA00022841"/>
    </source>
</evidence>
<feature type="domain" description="AlgX/AlgJ SGNH hydrolase-like" evidence="7">
    <location>
        <begin position="83"/>
        <end position="332"/>
    </location>
</feature>
<evidence type="ECO:0000256" key="3">
    <source>
        <dbReference type="ARBA" id="ARBA00022679"/>
    </source>
</evidence>
<comment type="caution">
    <text evidence="8">The sequence shown here is derived from an EMBL/GenBank/DDBJ whole genome shotgun (WGS) entry which is preliminary data.</text>
</comment>
<gene>
    <name evidence="8" type="ORF">ATO11_14370</name>
</gene>
<dbReference type="UniPathway" id="UPA00286"/>
<evidence type="ECO:0000313" key="8">
    <source>
        <dbReference type="EMBL" id="KNG93091.1"/>
    </source>
</evidence>
<dbReference type="GO" id="GO:0016740">
    <property type="term" value="F:transferase activity"/>
    <property type="evidence" value="ECO:0007669"/>
    <property type="project" value="UniProtKB-KW"/>
</dbReference>
<evidence type="ECO:0000256" key="1">
    <source>
        <dbReference type="ARBA" id="ARBA00004418"/>
    </source>
</evidence>
<dbReference type="RefSeq" id="WP_050531588.1">
    <property type="nucleotide sequence ID" value="NZ_AQQZ01000006.1"/>
</dbReference>
<comment type="subcellular location">
    <subcellularLocation>
        <location evidence="1">Periplasm</location>
    </subcellularLocation>
</comment>
<dbReference type="STRING" id="1317121.ATO11_14370"/>
<reference evidence="8 9" key="1">
    <citation type="journal article" date="2015" name="Int. J. Syst. Evol. Microbiol.">
        <title>Aestuariivita atlantica sp. nov., isolated from deep sea sediment of the Atlantic Ocean.</title>
        <authorList>
            <person name="Li G."/>
            <person name="Lai Q."/>
            <person name="Du Y."/>
            <person name="Liu X."/>
            <person name="Sun F."/>
            <person name="Shao Z."/>
        </authorList>
    </citation>
    <scope>NUCLEOTIDE SEQUENCE [LARGE SCALE GENOMIC DNA]</scope>
    <source>
        <strain evidence="8 9">22II-S11-z3</strain>
    </source>
</reference>
<proteinExistence type="predicted"/>
<evidence type="ECO:0000256" key="4">
    <source>
        <dbReference type="ARBA" id="ARBA00022729"/>
    </source>
</evidence>
<evidence type="ECO:0000256" key="5">
    <source>
        <dbReference type="ARBA" id="ARBA00022764"/>
    </source>
</evidence>
<dbReference type="GO" id="GO:0042597">
    <property type="term" value="C:periplasmic space"/>
    <property type="evidence" value="ECO:0007669"/>
    <property type="project" value="UniProtKB-SubCell"/>
</dbReference>
<dbReference type="SUPFAM" id="SSF52266">
    <property type="entry name" value="SGNH hydrolase"/>
    <property type="match status" value="1"/>
</dbReference>
<organism evidence="8 9">
    <name type="scientific">Pseudaestuariivita atlantica</name>
    <dbReference type="NCBI Taxonomy" id="1317121"/>
    <lineage>
        <taxon>Bacteria</taxon>
        <taxon>Pseudomonadati</taxon>
        <taxon>Pseudomonadota</taxon>
        <taxon>Alphaproteobacteria</taxon>
        <taxon>Rhodobacterales</taxon>
        <taxon>Paracoccaceae</taxon>
        <taxon>Pseudaestuariivita</taxon>
    </lineage>
</organism>
<sequence length="342" mass="36837">MPILPTLNAHVFAASFIGLTLTPGAWTIANVPLDELTADVISGKAQRLYEERFDASFPMRDTLRQSWAAVKYGALGELAEGAVAGRDGVLFTAEEFAAPADSRDFASELRAVTSRVRKAGAELIPVIVPDKARMRGDVLPRARSARFNARYDHLLTIIAEAGLRSVDLRPALTGPQAFMATDTHWSPEGAAAVADRIGALLEGEIAATATFETAQIGTRAFDGDLLAFVDTGVWRPLVGPAPEVIATYETTQAGDAGMDLFGDAETPVALVGTSYSARTDFHFTGFLKSALNADVISFAMEGRGPFIPMDRFLDGDALSDLTPQIVLWEIPERYLDTWSQDQ</sequence>
<dbReference type="AlphaFoldDB" id="A0A0L1JMW0"/>
<dbReference type="Proteomes" id="UP000036938">
    <property type="component" value="Unassembled WGS sequence"/>
</dbReference>
<dbReference type="EMBL" id="AQQZ01000006">
    <property type="protein sequence ID" value="KNG93091.1"/>
    <property type="molecule type" value="Genomic_DNA"/>
</dbReference>
<keyword evidence="6" id="KW-0016">Alginate biosynthesis</keyword>
<keyword evidence="3" id="KW-0808">Transferase</keyword>
<protein>
    <recommendedName>
        <fullName evidence="7">AlgX/AlgJ SGNH hydrolase-like domain-containing protein</fullName>
    </recommendedName>
</protein>
<keyword evidence="5" id="KW-0574">Periplasm</keyword>
<accession>A0A0L1JMW0</accession>
<evidence type="ECO:0000259" key="7">
    <source>
        <dbReference type="Pfam" id="PF16822"/>
    </source>
</evidence>
<keyword evidence="4" id="KW-0732">Signal</keyword>
<dbReference type="InterPro" id="IPR031811">
    <property type="entry name" value="ALGX/ALGJ_SGNH-like"/>
</dbReference>
<name>A0A0L1JMW0_9RHOB</name>